<dbReference type="EMBL" id="AGBF01000325">
    <property type="protein sequence ID" value="EGX54788.1"/>
    <property type="molecule type" value="Genomic_DNA"/>
</dbReference>
<name>G2GNX4_9ACTN</name>
<proteinExistence type="predicted"/>
<keyword evidence="3" id="KW-1185">Reference proteome</keyword>
<feature type="domain" description="A-factor biosynthesis hotdog" evidence="1">
    <location>
        <begin position="1"/>
        <end position="44"/>
    </location>
</feature>
<dbReference type="InterPro" id="IPR005509">
    <property type="entry name" value="AfsA_hotdog_dom"/>
</dbReference>
<gene>
    <name evidence="2" type="ORF">SZN_36147</name>
</gene>
<organism evidence="2 3">
    <name type="scientific">Streptomyces zinciresistens K42</name>
    <dbReference type="NCBI Taxonomy" id="700597"/>
    <lineage>
        <taxon>Bacteria</taxon>
        <taxon>Bacillati</taxon>
        <taxon>Actinomycetota</taxon>
        <taxon>Actinomycetes</taxon>
        <taxon>Kitasatosporales</taxon>
        <taxon>Streptomycetaceae</taxon>
        <taxon>Streptomyces</taxon>
    </lineage>
</organism>
<reference evidence="2 3" key="1">
    <citation type="submission" date="2011-08" db="EMBL/GenBank/DDBJ databases">
        <authorList>
            <person name="Lin Y."/>
            <person name="Hao X."/>
            <person name="Johnstone L."/>
            <person name="Miller S.J."/>
            <person name="Wei G."/>
            <person name="Rensing C."/>
        </authorList>
    </citation>
    <scope>NUCLEOTIDE SEQUENCE [LARGE SCALE GENOMIC DNA]</scope>
    <source>
        <strain evidence="2 3">K42</strain>
    </source>
</reference>
<protein>
    <submittedName>
        <fullName evidence="2">A-factor biosynthesis enzyme</fullName>
    </submittedName>
</protein>
<dbReference type="PATRIC" id="fig|700597.3.peg.7031"/>
<comment type="caution">
    <text evidence="2">The sequence shown here is derived from an EMBL/GenBank/DDBJ whole genome shotgun (WGS) entry which is preliminary data.</text>
</comment>
<evidence type="ECO:0000313" key="3">
    <source>
        <dbReference type="Proteomes" id="UP000004217"/>
    </source>
</evidence>
<feature type="non-terminal residue" evidence="2">
    <location>
        <position position="1"/>
    </location>
</feature>
<evidence type="ECO:0000313" key="2">
    <source>
        <dbReference type="EMBL" id="EGX54788.1"/>
    </source>
</evidence>
<sequence length="96" mass="10395">QLRVDTSHAVFFDHPLDHVPGMLLLEAACQAVRARPENGAHTPVSFHTVFHRYAELHLPLWIEAARGADGPGGGVRITGVQGESAVFECGVGTRER</sequence>
<dbReference type="RefSeq" id="WP_007505062.1">
    <property type="nucleotide sequence ID" value="NZ_AGBF01000325.1"/>
</dbReference>
<accession>G2GNX4</accession>
<dbReference type="AlphaFoldDB" id="G2GNX4"/>
<dbReference type="Proteomes" id="UP000004217">
    <property type="component" value="Unassembled WGS sequence"/>
</dbReference>
<evidence type="ECO:0000259" key="1">
    <source>
        <dbReference type="Pfam" id="PF03756"/>
    </source>
</evidence>
<dbReference type="Pfam" id="PF03756">
    <property type="entry name" value="AfsA"/>
    <property type="match status" value="1"/>
</dbReference>